<name>A0AAV4T854_9ARAC</name>
<sequence>MEGQQREALCDLPAFGTLFSVKGARPFVELYRIGQQHAQEKAGSSETHEMGFGKYFVKERLREKGSRGMFWRKL</sequence>
<organism evidence="1 2">
    <name type="scientific">Caerostris darwini</name>
    <dbReference type="NCBI Taxonomy" id="1538125"/>
    <lineage>
        <taxon>Eukaryota</taxon>
        <taxon>Metazoa</taxon>
        <taxon>Ecdysozoa</taxon>
        <taxon>Arthropoda</taxon>
        <taxon>Chelicerata</taxon>
        <taxon>Arachnida</taxon>
        <taxon>Araneae</taxon>
        <taxon>Araneomorphae</taxon>
        <taxon>Entelegynae</taxon>
        <taxon>Araneoidea</taxon>
        <taxon>Araneidae</taxon>
        <taxon>Caerostris</taxon>
    </lineage>
</organism>
<accession>A0AAV4T854</accession>
<evidence type="ECO:0000313" key="2">
    <source>
        <dbReference type="Proteomes" id="UP001054837"/>
    </source>
</evidence>
<reference evidence="1 2" key="1">
    <citation type="submission" date="2021-06" db="EMBL/GenBank/DDBJ databases">
        <title>Caerostris darwini draft genome.</title>
        <authorList>
            <person name="Kono N."/>
            <person name="Arakawa K."/>
        </authorList>
    </citation>
    <scope>NUCLEOTIDE SEQUENCE [LARGE SCALE GENOMIC DNA]</scope>
</reference>
<comment type="caution">
    <text evidence="1">The sequence shown here is derived from an EMBL/GenBank/DDBJ whole genome shotgun (WGS) entry which is preliminary data.</text>
</comment>
<evidence type="ECO:0000313" key="1">
    <source>
        <dbReference type="EMBL" id="GIY40940.1"/>
    </source>
</evidence>
<protein>
    <submittedName>
        <fullName evidence="1">Uncharacterized protein</fullName>
    </submittedName>
</protein>
<dbReference type="AlphaFoldDB" id="A0AAV4T854"/>
<gene>
    <name evidence="1" type="ORF">CDAR_168171</name>
</gene>
<keyword evidence="2" id="KW-1185">Reference proteome</keyword>
<proteinExistence type="predicted"/>
<dbReference type="Proteomes" id="UP001054837">
    <property type="component" value="Unassembled WGS sequence"/>
</dbReference>
<dbReference type="EMBL" id="BPLQ01009022">
    <property type="protein sequence ID" value="GIY40940.1"/>
    <property type="molecule type" value="Genomic_DNA"/>
</dbReference>